<evidence type="ECO:0000256" key="2">
    <source>
        <dbReference type="ARBA" id="ARBA00022840"/>
    </source>
</evidence>
<evidence type="ECO:0000256" key="1">
    <source>
        <dbReference type="ARBA" id="ARBA00022741"/>
    </source>
</evidence>
<evidence type="ECO:0000256" key="3">
    <source>
        <dbReference type="ARBA" id="ARBA00023015"/>
    </source>
</evidence>
<dbReference type="Gene3D" id="3.40.50.300">
    <property type="entry name" value="P-loop containing nucleotide triphosphate hydrolases"/>
    <property type="match status" value="1"/>
</dbReference>
<dbReference type="SUPFAM" id="SSF46689">
    <property type="entry name" value="Homeodomain-like"/>
    <property type="match status" value="1"/>
</dbReference>
<proteinExistence type="predicted"/>
<dbReference type="Gene3D" id="1.10.10.60">
    <property type="entry name" value="Homeodomain-like"/>
    <property type="match status" value="1"/>
</dbReference>
<dbReference type="InterPro" id="IPR002197">
    <property type="entry name" value="HTH_Fis"/>
</dbReference>
<evidence type="ECO:0000256" key="4">
    <source>
        <dbReference type="ARBA" id="ARBA00023163"/>
    </source>
</evidence>
<dbReference type="PANTHER" id="PTHR32071:SF57">
    <property type="entry name" value="C4-DICARBOXYLATE TRANSPORT TRANSCRIPTIONAL REGULATORY PROTEIN DCTD"/>
    <property type="match status" value="1"/>
</dbReference>
<keyword evidence="3" id="KW-0805">Transcription regulation</keyword>
<keyword evidence="1" id="KW-0547">Nucleotide-binding</keyword>
<keyword evidence="2" id="KW-0067">ATP-binding</keyword>
<dbReference type="GO" id="GO:0043565">
    <property type="term" value="F:sequence-specific DNA binding"/>
    <property type="evidence" value="ECO:0007669"/>
    <property type="project" value="InterPro"/>
</dbReference>
<dbReference type="PROSITE" id="PS50045">
    <property type="entry name" value="SIGMA54_INTERACT_4"/>
    <property type="match status" value="1"/>
</dbReference>
<dbReference type="Pfam" id="PF02954">
    <property type="entry name" value="HTH_8"/>
    <property type="match status" value="1"/>
</dbReference>
<dbReference type="SUPFAM" id="SSF52540">
    <property type="entry name" value="P-loop containing nucleoside triphosphate hydrolases"/>
    <property type="match status" value="1"/>
</dbReference>
<dbReference type="InterPro" id="IPR002078">
    <property type="entry name" value="Sigma_54_int"/>
</dbReference>
<dbReference type="EMBL" id="DSTK01000017">
    <property type="protein sequence ID" value="HFK96876.1"/>
    <property type="molecule type" value="Genomic_DNA"/>
</dbReference>
<reference evidence="6" key="1">
    <citation type="journal article" date="2020" name="mSystems">
        <title>Genome- and Community-Level Interaction Insights into Carbon Utilization and Element Cycling Functions of Hydrothermarchaeota in Hydrothermal Sediment.</title>
        <authorList>
            <person name="Zhou Z."/>
            <person name="Liu Y."/>
            <person name="Xu W."/>
            <person name="Pan J."/>
            <person name="Luo Z.H."/>
            <person name="Li M."/>
        </authorList>
    </citation>
    <scope>NUCLEOTIDE SEQUENCE [LARGE SCALE GENOMIC DNA]</scope>
    <source>
        <strain evidence="6">SpSt-456</strain>
    </source>
</reference>
<dbReference type="GO" id="GO:0006355">
    <property type="term" value="P:regulation of DNA-templated transcription"/>
    <property type="evidence" value="ECO:0007669"/>
    <property type="project" value="InterPro"/>
</dbReference>
<dbReference type="InterPro" id="IPR058031">
    <property type="entry name" value="AAA_lid_NorR"/>
</dbReference>
<gene>
    <name evidence="6" type="ORF">ENS06_06070</name>
</gene>
<dbReference type="PRINTS" id="PR01590">
    <property type="entry name" value="HTHFIS"/>
</dbReference>
<evidence type="ECO:0000259" key="5">
    <source>
        <dbReference type="PROSITE" id="PS50045"/>
    </source>
</evidence>
<dbReference type="InterPro" id="IPR009057">
    <property type="entry name" value="Homeodomain-like_sf"/>
</dbReference>
<sequence>MPPEVQKGLLRVLEDGFVRPLGSNECRRSDFRLITATHRDLPHEVRAGRFREDLYYRISVFRIHMPPLRDRHGDIAALASYFLSKFSKKYGKVLPGIDPSALECLNAYPWPGNVRELRNEIERAVAVAESGLPLQVKHLSDKLRSHFSPSTAGLCQNFKERLHALERTLIFEALKVCGGNQTKAAAMLGLSRYGLAKKIRRYQLHDMVHKSQQR</sequence>
<accession>A0A832ED53</accession>
<dbReference type="InterPro" id="IPR027417">
    <property type="entry name" value="P-loop_NTPase"/>
</dbReference>
<dbReference type="GO" id="GO:0005524">
    <property type="term" value="F:ATP binding"/>
    <property type="evidence" value="ECO:0007669"/>
    <property type="project" value="UniProtKB-KW"/>
</dbReference>
<dbReference type="Pfam" id="PF00158">
    <property type="entry name" value="Sigma54_activat"/>
    <property type="match status" value="1"/>
</dbReference>
<dbReference type="AlphaFoldDB" id="A0A832ED53"/>
<comment type="caution">
    <text evidence="6">The sequence shown here is derived from an EMBL/GenBank/DDBJ whole genome shotgun (WGS) entry which is preliminary data.</text>
</comment>
<keyword evidence="4" id="KW-0804">Transcription</keyword>
<organism evidence="6">
    <name type="scientific">Desulfacinum infernum</name>
    <dbReference type="NCBI Taxonomy" id="35837"/>
    <lineage>
        <taxon>Bacteria</taxon>
        <taxon>Pseudomonadati</taxon>
        <taxon>Thermodesulfobacteriota</taxon>
        <taxon>Syntrophobacteria</taxon>
        <taxon>Syntrophobacterales</taxon>
        <taxon>Syntrophobacteraceae</taxon>
        <taxon>Desulfacinum</taxon>
    </lineage>
</organism>
<name>A0A832ED53_9BACT</name>
<dbReference type="Gene3D" id="1.10.8.60">
    <property type="match status" value="1"/>
</dbReference>
<feature type="domain" description="Sigma-54 factor interaction" evidence="5">
    <location>
        <begin position="1"/>
        <end position="126"/>
    </location>
</feature>
<dbReference type="PANTHER" id="PTHR32071">
    <property type="entry name" value="TRANSCRIPTIONAL REGULATORY PROTEIN"/>
    <property type="match status" value="1"/>
</dbReference>
<protein>
    <submittedName>
        <fullName evidence="6">Sigma-54-dependent Fis family transcriptional regulator</fullName>
    </submittedName>
</protein>
<evidence type="ECO:0000313" key="6">
    <source>
        <dbReference type="EMBL" id="HFK96876.1"/>
    </source>
</evidence>
<dbReference type="PROSITE" id="PS00688">
    <property type="entry name" value="SIGMA54_INTERACT_3"/>
    <property type="match status" value="1"/>
</dbReference>
<dbReference type="InterPro" id="IPR025944">
    <property type="entry name" value="Sigma_54_int_dom_CS"/>
</dbReference>
<dbReference type="Pfam" id="PF25601">
    <property type="entry name" value="AAA_lid_14"/>
    <property type="match status" value="1"/>
</dbReference>